<feature type="transmembrane region" description="Helical" evidence="9">
    <location>
        <begin position="78"/>
        <end position="97"/>
    </location>
</feature>
<gene>
    <name evidence="10" type="primary">emrE</name>
    <name evidence="10" type="ORF">NCTC11997_01494</name>
</gene>
<evidence type="ECO:0000313" key="10">
    <source>
        <dbReference type="EMBL" id="SUA54379.1"/>
    </source>
</evidence>
<dbReference type="InterPro" id="IPR037185">
    <property type="entry name" value="EmrE-like"/>
</dbReference>
<evidence type="ECO:0000256" key="6">
    <source>
        <dbReference type="ARBA" id="ARBA00023136"/>
    </source>
</evidence>
<dbReference type="FunFam" id="1.10.3730.20:FF:000001">
    <property type="entry name" value="Quaternary ammonium compound resistance transporter SugE"/>
    <property type="match status" value="1"/>
</dbReference>
<keyword evidence="5 9" id="KW-1133">Transmembrane helix</keyword>
<comment type="similarity">
    <text evidence="7 8">Belongs to the drug/metabolite transporter (DMT) superfamily. Small multidrug resistance (SMR) (TC 2.A.7.1) family.</text>
</comment>
<evidence type="ECO:0000313" key="11">
    <source>
        <dbReference type="Proteomes" id="UP000254603"/>
    </source>
</evidence>
<evidence type="ECO:0000256" key="5">
    <source>
        <dbReference type="ARBA" id="ARBA00022989"/>
    </source>
</evidence>
<evidence type="ECO:0000256" key="2">
    <source>
        <dbReference type="ARBA" id="ARBA00022448"/>
    </source>
</evidence>
<evidence type="ECO:0000256" key="7">
    <source>
        <dbReference type="ARBA" id="ARBA00038032"/>
    </source>
</evidence>
<dbReference type="GO" id="GO:1990961">
    <property type="term" value="P:xenobiotic detoxification by transmembrane export across the plasma membrane"/>
    <property type="evidence" value="ECO:0007669"/>
    <property type="project" value="UniProtKB-ARBA"/>
</dbReference>
<dbReference type="Proteomes" id="UP000254603">
    <property type="component" value="Unassembled WGS sequence"/>
</dbReference>
<keyword evidence="2" id="KW-0813">Transport</keyword>
<dbReference type="AlphaFoldDB" id="A0A378XHM0"/>
<dbReference type="SUPFAM" id="SSF103481">
    <property type="entry name" value="Multidrug resistance efflux transporter EmrE"/>
    <property type="match status" value="1"/>
</dbReference>
<feature type="transmembrane region" description="Helical" evidence="9">
    <location>
        <begin position="104"/>
        <end position="123"/>
    </location>
</feature>
<keyword evidence="4 8" id="KW-0812">Transmembrane</keyword>
<proteinExistence type="inferred from homology"/>
<accession>A0A378XHM0</accession>
<organism evidence="10 11">
    <name type="scientific">Oligella ureolytica</name>
    <dbReference type="NCBI Taxonomy" id="90244"/>
    <lineage>
        <taxon>Bacteria</taxon>
        <taxon>Pseudomonadati</taxon>
        <taxon>Pseudomonadota</taxon>
        <taxon>Betaproteobacteria</taxon>
        <taxon>Burkholderiales</taxon>
        <taxon>Alcaligenaceae</taxon>
        <taxon>Oligella</taxon>
    </lineage>
</organism>
<dbReference type="InterPro" id="IPR000390">
    <property type="entry name" value="Small_drug/metabolite_transptr"/>
</dbReference>
<evidence type="ECO:0000256" key="4">
    <source>
        <dbReference type="ARBA" id="ARBA00022692"/>
    </source>
</evidence>
<evidence type="ECO:0000256" key="3">
    <source>
        <dbReference type="ARBA" id="ARBA00022475"/>
    </source>
</evidence>
<feature type="transmembrane region" description="Helical" evidence="9">
    <location>
        <begin position="52"/>
        <end position="72"/>
    </location>
</feature>
<dbReference type="PANTHER" id="PTHR30561:SF1">
    <property type="entry name" value="MULTIDRUG TRANSPORTER EMRE"/>
    <property type="match status" value="1"/>
</dbReference>
<dbReference type="PANTHER" id="PTHR30561">
    <property type="entry name" value="SMR FAMILY PROTON-DEPENDENT DRUG EFFLUX TRANSPORTER SUGE"/>
    <property type="match status" value="1"/>
</dbReference>
<protein>
    <submittedName>
        <fullName evidence="10">Methyl viologen resistance protein C</fullName>
    </submittedName>
</protein>
<name>A0A378XHM0_9BURK</name>
<dbReference type="EMBL" id="UGSB01000001">
    <property type="protein sequence ID" value="SUA54379.1"/>
    <property type="molecule type" value="Genomic_DNA"/>
</dbReference>
<keyword evidence="6 9" id="KW-0472">Membrane</keyword>
<evidence type="ECO:0000256" key="8">
    <source>
        <dbReference type="RuleBase" id="RU003942"/>
    </source>
</evidence>
<keyword evidence="3" id="KW-1003">Cell membrane</keyword>
<sequence length="129" mass="14274">MFHVEHFIFLELFFMQPAFVAYLFLAIAIIFEVCGTAMLVKTGQFTRLLPTAFVIVLYVVSFYFLSLSLKFIPVGIAYAIWSAVGIVAIALIGFVFFKQSLDMPAIAGISLIIIGVLIINLFSKSVTHG</sequence>
<dbReference type="Pfam" id="PF00893">
    <property type="entry name" value="Multi_Drug_Res"/>
    <property type="match status" value="1"/>
</dbReference>
<comment type="subcellular location">
    <subcellularLocation>
        <location evidence="1 8">Cell membrane</location>
        <topology evidence="1 8">Multi-pass membrane protein</topology>
    </subcellularLocation>
</comment>
<dbReference type="GO" id="GO:0015220">
    <property type="term" value="F:choline transmembrane transporter activity"/>
    <property type="evidence" value="ECO:0007669"/>
    <property type="project" value="TreeGrafter"/>
</dbReference>
<dbReference type="GO" id="GO:0005886">
    <property type="term" value="C:plasma membrane"/>
    <property type="evidence" value="ECO:0007669"/>
    <property type="project" value="UniProtKB-SubCell"/>
</dbReference>
<dbReference type="GO" id="GO:0031460">
    <property type="term" value="P:glycine betaine transport"/>
    <property type="evidence" value="ECO:0007669"/>
    <property type="project" value="TreeGrafter"/>
</dbReference>
<evidence type="ECO:0000256" key="1">
    <source>
        <dbReference type="ARBA" id="ARBA00004651"/>
    </source>
</evidence>
<evidence type="ECO:0000256" key="9">
    <source>
        <dbReference type="SAM" id="Phobius"/>
    </source>
</evidence>
<dbReference type="STRING" id="1122619.GCA_000373745_01569"/>
<dbReference type="InterPro" id="IPR045324">
    <property type="entry name" value="Small_multidrug_res"/>
</dbReference>
<dbReference type="GO" id="GO:0015297">
    <property type="term" value="F:antiporter activity"/>
    <property type="evidence" value="ECO:0007669"/>
    <property type="project" value="TreeGrafter"/>
</dbReference>
<dbReference type="GO" id="GO:0015199">
    <property type="term" value="F:amino-acid betaine transmembrane transporter activity"/>
    <property type="evidence" value="ECO:0007669"/>
    <property type="project" value="TreeGrafter"/>
</dbReference>
<reference evidence="10 11" key="1">
    <citation type="submission" date="2018-06" db="EMBL/GenBank/DDBJ databases">
        <authorList>
            <consortium name="Pathogen Informatics"/>
            <person name="Doyle S."/>
        </authorList>
    </citation>
    <scope>NUCLEOTIDE SEQUENCE [LARGE SCALE GENOMIC DNA]</scope>
    <source>
        <strain evidence="10 11">NCTC11997</strain>
    </source>
</reference>
<dbReference type="Gene3D" id="1.10.3730.20">
    <property type="match status" value="1"/>
</dbReference>